<evidence type="ECO:0000313" key="2">
    <source>
        <dbReference type="Proteomes" id="UP001212841"/>
    </source>
</evidence>
<keyword evidence="2" id="KW-1185">Reference proteome</keyword>
<organism evidence="1 2">
    <name type="scientific">Rhizophlyctis rosea</name>
    <dbReference type="NCBI Taxonomy" id="64517"/>
    <lineage>
        <taxon>Eukaryota</taxon>
        <taxon>Fungi</taxon>
        <taxon>Fungi incertae sedis</taxon>
        <taxon>Chytridiomycota</taxon>
        <taxon>Chytridiomycota incertae sedis</taxon>
        <taxon>Chytridiomycetes</taxon>
        <taxon>Rhizophlyctidales</taxon>
        <taxon>Rhizophlyctidaceae</taxon>
        <taxon>Rhizophlyctis</taxon>
    </lineage>
</organism>
<evidence type="ECO:0000313" key="1">
    <source>
        <dbReference type="EMBL" id="KAJ3050774.1"/>
    </source>
</evidence>
<gene>
    <name evidence="1" type="ORF">HK097_008234</name>
</gene>
<dbReference type="AlphaFoldDB" id="A0AAD5SC32"/>
<proteinExistence type="predicted"/>
<accession>A0AAD5SC32</accession>
<dbReference type="EMBL" id="JADGJD010000474">
    <property type="protein sequence ID" value="KAJ3050774.1"/>
    <property type="molecule type" value="Genomic_DNA"/>
</dbReference>
<sequence>MVNAGMQHLDLKWSHVGSYIRIRGRDKKESIVLFDLARVKEGVEPDVARKAMFKALALGS</sequence>
<protein>
    <submittedName>
        <fullName evidence="1">Uncharacterized protein</fullName>
    </submittedName>
</protein>
<reference evidence="1" key="1">
    <citation type="submission" date="2020-05" db="EMBL/GenBank/DDBJ databases">
        <title>Phylogenomic resolution of chytrid fungi.</title>
        <authorList>
            <person name="Stajich J.E."/>
            <person name="Amses K."/>
            <person name="Simmons R."/>
            <person name="Seto K."/>
            <person name="Myers J."/>
            <person name="Bonds A."/>
            <person name="Quandt C.A."/>
            <person name="Barry K."/>
            <person name="Liu P."/>
            <person name="Grigoriev I."/>
            <person name="Longcore J.E."/>
            <person name="James T.Y."/>
        </authorList>
    </citation>
    <scope>NUCLEOTIDE SEQUENCE</scope>
    <source>
        <strain evidence="1">JEL0318</strain>
    </source>
</reference>
<dbReference type="Proteomes" id="UP001212841">
    <property type="component" value="Unassembled WGS sequence"/>
</dbReference>
<name>A0AAD5SC32_9FUNG</name>
<comment type="caution">
    <text evidence="1">The sequence shown here is derived from an EMBL/GenBank/DDBJ whole genome shotgun (WGS) entry which is preliminary data.</text>
</comment>